<dbReference type="Proteomes" id="UP000195981">
    <property type="component" value="Unassembled WGS sequence"/>
</dbReference>
<evidence type="ECO:0000313" key="2">
    <source>
        <dbReference type="Proteomes" id="UP000195981"/>
    </source>
</evidence>
<accession>A0A1X6WVX5</accession>
<sequence>MESDGAALPSARTPCARITDARPVAQRLLPAVPSTAMPPRRAPGRISMICTAIALPLS</sequence>
<dbReference type="AlphaFoldDB" id="A0A1X6WVX5"/>
<organism evidence="1 2">
    <name type="scientific">Brachybacterium nesterenkovii</name>
    <dbReference type="NCBI Taxonomy" id="47847"/>
    <lineage>
        <taxon>Bacteria</taxon>
        <taxon>Bacillati</taxon>
        <taxon>Actinomycetota</taxon>
        <taxon>Actinomycetes</taxon>
        <taxon>Micrococcales</taxon>
        <taxon>Dermabacteraceae</taxon>
        <taxon>Brachybacterium</taxon>
    </lineage>
</organism>
<keyword evidence="2" id="KW-1185">Reference proteome</keyword>
<name>A0A1X6WVX5_9MICO</name>
<proteinExistence type="predicted"/>
<gene>
    <name evidence="1" type="ORF">FM110_04150</name>
</gene>
<protein>
    <submittedName>
        <fullName evidence="1">Uncharacterized protein</fullName>
    </submittedName>
</protein>
<dbReference type="EMBL" id="FWFG01000035">
    <property type="protein sequence ID" value="SLM89747.1"/>
    <property type="molecule type" value="Genomic_DNA"/>
</dbReference>
<evidence type="ECO:0000313" key="1">
    <source>
        <dbReference type="EMBL" id="SLM89747.1"/>
    </source>
</evidence>
<reference evidence="1 2" key="1">
    <citation type="submission" date="2017-02" db="EMBL/GenBank/DDBJ databases">
        <authorList>
            <person name="Peterson S.W."/>
        </authorList>
    </citation>
    <scope>NUCLEOTIDE SEQUENCE [LARGE SCALE GENOMIC DNA]</scope>
    <source>
        <strain evidence="1 2">CIP104813</strain>
    </source>
</reference>